<sequence length="134" mass="15892">MIISQDVLFMKRKKFFLILSVVLILYFLIALICDYRAFNHGDYPQMYLYKQAEWYPALVHRAGGEEYIEGQYSYHGWCYTIEMKVYKNMQTKQVYNFFSGCGTAVSYRIFGKTLTRHFYNGVSIPLSNLSEMHE</sequence>
<organism evidence="2 3">
    <name type="scientific">Hungatella hathewayi DSM 13479</name>
    <dbReference type="NCBI Taxonomy" id="566550"/>
    <lineage>
        <taxon>Bacteria</taxon>
        <taxon>Bacillati</taxon>
        <taxon>Bacillota</taxon>
        <taxon>Clostridia</taxon>
        <taxon>Lachnospirales</taxon>
        <taxon>Lachnospiraceae</taxon>
        <taxon>Hungatella</taxon>
    </lineage>
</organism>
<dbReference type="AlphaFoldDB" id="D3AM00"/>
<keyword evidence="1" id="KW-0812">Transmembrane</keyword>
<dbReference type="EMBL" id="ACIO01000430">
    <property type="protein sequence ID" value="EFC97155.1"/>
    <property type="molecule type" value="Genomic_DNA"/>
</dbReference>
<evidence type="ECO:0000256" key="1">
    <source>
        <dbReference type="SAM" id="Phobius"/>
    </source>
</evidence>
<dbReference type="HOGENOM" id="CLU_2000784_0_0_9"/>
<feature type="transmembrane region" description="Helical" evidence="1">
    <location>
        <begin position="15"/>
        <end position="38"/>
    </location>
</feature>
<name>D3AM00_9FIRM</name>
<evidence type="ECO:0000313" key="2">
    <source>
        <dbReference type="EMBL" id="EFC97155.1"/>
    </source>
</evidence>
<accession>D3AM00</accession>
<proteinExistence type="predicted"/>
<keyword evidence="1" id="KW-0472">Membrane</keyword>
<evidence type="ECO:0000313" key="3">
    <source>
        <dbReference type="Proteomes" id="UP000004968"/>
    </source>
</evidence>
<protein>
    <submittedName>
        <fullName evidence="2">Uncharacterized protein</fullName>
    </submittedName>
</protein>
<keyword evidence="1" id="KW-1133">Transmembrane helix</keyword>
<gene>
    <name evidence="2" type="ORF">CLOSTHATH_04646</name>
</gene>
<dbReference type="Proteomes" id="UP000004968">
    <property type="component" value="Unassembled WGS sequence"/>
</dbReference>
<reference evidence="2 3" key="1">
    <citation type="submission" date="2010-01" db="EMBL/GenBank/DDBJ databases">
        <authorList>
            <person name="Weinstock G."/>
            <person name="Sodergren E."/>
            <person name="Clifton S."/>
            <person name="Fulton L."/>
            <person name="Fulton B."/>
            <person name="Courtney L."/>
            <person name="Fronick C."/>
            <person name="Harrison M."/>
            <person name="Strong C."/>
            <person name="Farmer C."/>
            <person name="Delahaunty K."/>
            <person name="Markovic C."/>
            <person name="Hall O."/>
            <person name="Minx P."/>
            <person name="Tomlinson C."/>
            <person name="Mitreva M."/>
            <person name="Nelson J."/>
            <person name="Hou S."/>
            <person name="Wollam A."/>
            <person name="Pepin K.H."/>
            <person name="Johnson M."/>
            <person name="Bhonagiri V."/>
            <person name="Nash W.E."/>
            <person name="Warren W."/>
            <person name="Chinwalla A."/>
            <person name="Mardis E.R."/>
            <person name="Wilson R.K."/>
        </authorList>
    </citation>
    <scope>NUCLEOTIDE SEQUENCE [LARGE SCALE GENOMIC DNA]</scope>
    <source>
        <strain evidence="2 3">DSM 13479</strain>
    </source>
</reference>
<comment type="caution">
    <text evidence="2">The sequence shown here is derived from an EMBL/GenBank/DDBJ whole genome shotgun (WGS) entry which is preliminary data.</text>
</comment>